<name>A0A915IHG2_ROMCU</name>
<evidence type="ECO:0000256" key="1">
    <source>
        <dbReference type="SAM" id="Phobius"/>
    </source>
</evidence>
<dbReference type="AlphaFoldDB" id="A0A915IHG2"/>
<keyword evidence="1" id="KW-0812">Transmembrane</keyword>
<proteinExistence type="predicted"/>
<evidence type="ECO:0000313" key="2">
    <source>
        <dbReference type="Proteomes" id="UP000887565"/>
    </source>
</evidence>
<dbReference type="Proteomes" id="UP000887565">
    <property type="component" value="Unplaced"/>
</dbReference>
<reference evidence="3" key="1">
    <citation type="submission" date="2022-11" db="UniProtKB">
        <authorList>
            <consortium name="WormBaseParasite"/>
        </authorList>
    </citation>
    <scope>IDENTIFICATION</scope>
</reference>
<protein>
    <submittedName>
        <fullName evidence="3">Uncharacterized protein</fullName>
    </submittedName>
</protein>
<keyword evidence="2" id="KW-1185">Reference proteome</keyword>
<accession>A0A915IHG2</accession>
<keyword evidence="1" id="KW-1133">Transmembrane helix</keyword>
<evidence type="ECO:0000313" key="3">
    <source>
        <dbReference type="WBParaSite" id="nRc.2.0.1.t13288-RA"/>
    </source>
</evidence>
<feature type="transmembrane region" description="Helical" evidence="1">
    <location>
        <begin position="121"/>
        <end position="140"/>
    </location>
</feature>
<sequence length="208" mass="22195">MPLAEVLTTGRDCGAVAVGKGDASMMLMSLLMAHNVSPKVLATMVGGLAATTDCCWAIAPSIWAPVVIVDGSAATTAVGCGLQLAYSTARQTTSTAGHHGSPSNIFLSTEIKPIWVKKTVGSAYGIILLWGWLILVFHPVRRSHRSVNKWQLYALPYRSLASATPCITDHTDQMTSAASRTIDTTPPVRTRQKTIGPLTANHHLYLDV</sequence>
<organism evidence="2 3">
    <name type="scientific">Romanomermis culicivorax</name>
    <name type="common">Nematode worm</name>
    <dbReference type="NCBI Taxonomy" id="13658"/>
    <lineage>
        <taxon>Eukaryota</taxon>
        <taxon>Metazoa</taxon>
        <taxon>Ecdysozoa</taxon>
        <taxon>Nematoda</taxon>
        <taxon>Enoplea</taxon>
        <taxon>Dorylaimia</taxon>
        <taxon>Mermithida</taxon>
        <taxon>Mermithoidea</taxon>
        <taxon>Mermithidae</taxon>
        <taxon>Romanomermis</taxon>
    </lineage>
</organism>
<dbReference type="WBParaSite" id="nRc.2.0.1.t13288-RA">
    <property type="protein sequence ID" value="nRc.2.0.1.t13288-RA"/>
    <property type="gene ID" value="nRc.2.0.1.g13288"/>
</dbReference>
<keyword evidence="1" id="KW-0472">Membrane</keyword>